<evidence type="ECO:0000256" key="1">
    <source>
        <dbReference type="SAM" id="Phobius"/>
    </source>
</evidence>
<keyword evidence="3" id="KW-1185">Reference proteome</keyword>
<dbReference type="OrthoDB" id="980086at2"/>
<protein>
    <recommendedName>
        <fullName evidence="4">Aerotolerance regulator N-terminal domain-containing protein</fullName>
    </recommendedName>
</protein>
<feature type="transmembrane region" description="Helical" evidence="1">
    <location>
        <begin position="29"/>
        <end position="48"/>
    </location>
</feature>
<organism evidence="2 3">
    <name type="scientific">Adhaeribacter arboris</name>
    <dbReference type="NCBI Taxonomy" id="2072846"/>
    <lineage>
        <taxon>Bacteria</taxon>
        <taxon>Pseudomonadati</taxon>
        <taxon>Bacteroidota</taxon>
        <taxon>Cytophagia</taxon>
        <taxon>Cytophagales</taxon>
        <taxon>Hymenobacteraceae</taxon>
        <taxon>Adhaeribacter</taxon>
    </lineage>
</organism>
<dbReference type="EMBL" id="PYFT01000001">
    <property type="protein sequence ID" value="PSR55860.1"/>
    <property type="molecule type" value="Genomic_DNA"/>
</dbReference>
<sequence>MKDILIFAGAILLLVPLLGLAWKRPNRRFLFFRILANAGAVLSLFFIARPAYRTLRVNATEAILLTPGYPLDSLKKILKEFRRKPPIFSYDTAATGYQSITNVAEIRQHYPRVKRLHVLGYGLDEIDLKPQDSIRLVPHLNAFPIGVISLDWTKQLTLGEKLTLTGRYHQTTKRTTWLYLTVAGKTQDSIQIKNTGVNRFSVTYLPKQIGQYVYALHCKSGNKRSFVGELPIEVKPKQKLRILLLPASPSFEIKFLKNYLAAEQHGVALRLPVSKDIFQTEWLNMPKVPLQPLNAVLWQQFDLLITDVSTIQTLSASQQQALTQAVQQAGLGVIIVPEALPLHSAPALLKNFSFVRSPLAKPELNTTPVFWPDYTHSVTSTSLPYFIKLTPDLKQLVWDAAENALVATKRTGWGKVTVSLLPQTYTWPLASNKSAYTHFWSFLLSQTSKSLVTDHTWHVAAAPFPLANQVLTLYLSDYTYSKNKSFPKGMVHAVSQQPDTVYLAQQTLLPHRFTGSFWPRNSGWHEINKPQASPQLFYVFADSSFIAWRFAARLTATRNFVKTNLNKSLADTSFTGKQPIPAIYFFLTLLVCAGFLWLEEKW</sequence>
<keyword evidence="1" id="KW-1133">Transmembrane helix</keyword>
<feature type="transmembrane region" description="Helical" evidence="1">
    <location>
        <begin position="582"/>
        <end position="598"/>
    </location>
</feature>
<gene>
    <name evidence="2" type="ORF">AHMF7605_21330</name>
</gene>
<accession>A0A2T2YK31</accession>
<keyword evidence="1" id="KW-0812">Transmembrane</keyword>
<keyword evidence="1" id="KW-0472">Membrane</keyword>
<dbReference type="AlphaFoldDB" id="A0A2T2YK31"/>
<evidence type="ECO:0000313" key="3">
    <source>
        <dbReference type="Proteomes" id="UP000240357"/>
    </source>
</evidence>
<name>A0A2T2YK31_9BACT</name>
<evidence type="ECO:0000313" key="2">
    <source>
        <dbReference type="EMBL" id="PSR55860.1"/>
    </source>
</evidence>
<dbReference type="PANTHER" id="PTHR37947:SF1">
    <property type="entry name" value="BLL2462 PROTEIN"/>
    <property type="match status" value="1"/>
</dbReference>
<dbReference type="RefSeq" id="WP_106932041.1">
    <property type="nucleotide sequence ID" value="NZ_PYFT01000001.1"/>
</dbReference>
<dbReference type="Proteomes" id="UP000240357">
    <property type="component" value="Unassembled WGS sequence"/>
</dbReference>
<reference evidence="2 3" key="1">
    <citation type="submission" date="2018-03" db="EMBL/GenBank/DDBJ databases">
        <title>Adhaeribacter sp. HMF7605 Genome sequencing and assembly.</title>
        <authorList>
            <person name="Kang H."/>
            <person name="Kang J."/>
            <person name="Cha I."/>
            <person name="Kim H."/>
            <person name="Joh K."/>
        </authorList>
    </citation>
    <scope>NUCLEOTIDE SEQUENCE [LARGE SCALE GENOMIC DNA]</scope>
    <source>
        <strain evidence="2 3">HMF7605</strain>
    </source>
</reference>
<dbReference type="PANTHER" id="PTHR37947">
    <property type="entry name" value="BLL2462 PROTEIN"/>
    <property type="match status" value="1"/>
</dbReference>
<comment type="caution">
    <text evidence="2">The sequence shown here is derived from an EMBL/GenBank/DDBJ whole genome shotgun (WGS) entry which is preliminary data.</text>
</comment>
<proteinExistence type="predicted"/>
<evidence type="ECO:0008006" key="4">
    <source>
        <dbReference type="Google" id="ProtNLM"/>
    </source>
</evidence>